<reference evidence="4 5" key="1">
    <citation type="journal article" date="2023" name="Nat. Commun.">
        <title>Origin of minicircular mitochondrial genomes in red algae.</title>
        <authorList>
            <person name="Lee Y."/>
            <person name="Cho C.H."/>
            <person name="Lee Y.M."/>
            <person name="Park S.I."/>
            <person name="Yang J.H."/>
            <person name="West J.A."/>
            <person name="Bhattacharya D."/>
            <person name="Yoon H.S."/>
        </authorList>
    </citation>
    <scope>NUCLEOTIDE SEQUENCE [LARGE SCALE GENOMIC DNA]</scope>
    <source>
        <strain evidence="4 5">CCMP1338</strain>
        <tissue evidence="4">Whole cell</tissue>
    </source>
</reference>
<accession>A0AAV8V287</accession>
<dbReference type="GO" id="GO:0000472">
    <property type="term" value="P:endonucleolytic cleavage to generate mature 5'-end of SSU-rRNA from (SSU-rRNA, 5.8S rRNA, LSU-rRNA)"/>
    <property type="evidence" value="ECO:0007669"/>
    <property type="project" value="TreeGrafter"/>
</dbReference>
<keyword evidence="1" id="KW-0677">Repeat</keyword>
<dbReference type="SUPFAM" id="SSF48371">
    <property type="entry name" value="ARM repeat"/>
    <property type="match status" value="2"/>
</dbReference>
<dbReference type="SMART" id="SM00025">
    <property type="entry name" value="Pumilio"/>
    <property type="match status" value="3"/>
</dbReference>
<proteinExistence type="predicted"/>
<dbReference type="InterPro" id="IPR040000">
    <property type="entry name" value="NOP9"/>
</dbReference>
<evidence type="ECO:0000313" key="5">
    <source>
        <dbReference type="Proteomes" id="UP001157974"/>
    </source>
</evidence>
<dbReference type="PANTHER" id="PTHR13102">
    <property type="entry name" value="NUCLEOLAR PROTEIN 9"/>
    <property type="match status" value="1"/>
</dbReference>
<dbReference type="InterPro" id="IPR001313">
    <property type="entry name" value="Pumilio_RNA-bd_rpt"/>
</dbReference>
<dbReference type="GO" id="GO:0030686">
    <property type="term" value="C:90S preribosome"/>
    <property type="evidence" value="ECO:0007669"/>
    <property type="project" value="TreeGrafter"/>
</dbReference>
<dbReference type="GO" id="GO:0000447">
    <property type="term" value="P:endonucleolytic cleavage in ITS1 to separate SSU-rRNA from 5.8S rRNA and LSU-rRNA from tricistronic rRNA transcript (SSU-rRNA, 5.8S rRNA, LSU-rRNA)"/>
    <property type="evidence" value="ECO:0007669"/>
    <property type="project" value="TreeGrafter"/>
</dbReference>
<feature type="compositionally biased region" description="Basic residues" evidence="3">
    <location>
        <begin position="642"/>
        <end position="654"/>
    </location>
</feature>
<feature type="compositionally biased region" description="Basic residues" evidence="3">
    <location>
        <begin position="557"/>
        <end position="566"/>
    </location>
</feature>
<feature type="compositionally biased region" description="Low complexity" evidence="3">
    <location>
        <begin position="571"/>
        <end position="582"/>
    </location>
</feature>
<dbReference type="PROSITE" id="PS50302">
    <property type="entry name" value="PUM"/>
    <property type="match status" value="1"/>
</dbReference>
<dbReference type="AlphaFoldDB" id="A0AAV8V287"/>
<sequence>MEYLDEEMSRYVGEVQRRLEGMKEDGELEQLDHDGREDLALFVENSLKEIQGSLPRVVRDPIGSRAVELLIEVATPEQLSSTCRSILEGASSRVLDIMKHPAGSFVMEKLVKKLVAENSEDLNQFVEVAEVLGGRDLMDLLSDSRGSFVLRVLIAAWAGLSVDEVVPPLENGYQKLVVDQDRIHKKAIKSTAEKVNSNGAKLGKNIELPQVAATLSVLVGCCGRFDAGLVDSLAAVIIGRDLDFLEQHATSRSGSHLVEAIVYFGSDDLIGRIYSSQLRGKLKDVAEHGIANFMLQRFLSRAGATSSGIVMGVLEEVAEDFESLLRYRPGVVLALARACSQVRLAEQIWVVFTASDLRFQQADDQDCRVQFLKHMREATKESGSMLGAVAGFQKGPVGSLIIQAMLSFEGKHAVVDVGGLPAGEVIRLSKDPSWSRVVESYLRSDVEEKDKHKLIKKLRGSLVEVSCEPGGSRVVEAAYVYAGSSDRRRGIVQELADAEAKLREDPNGQFVLKTCRVDVYLSRRENWEQMENQKDSRKRLFNDILEDDEPVTEKPKAEKKKKKQKAKSQDKAAGGKQAGQLQSVMETLGFGGKETPLEKSTQPEEQQGAEPGAADGNVDNVLAAIEKATGGLGAADSSAGTGKKKKKKKEKKET</sequence>
<dbReference type="GO" id="GO:0003723">
    <property type="term" value="F:RNA binding"/>
    <property type="evidence" value="ECO:0007669"/>
    <property type="project" value="InterPro"/>
</dbReference>
<evidence type="ECO:0000256" key="1">
    <source>
        <dbReference type="ARBA" id="ARBA00022737"/>
    </source>
</evidence>
<feature type="compositionally biased region" description="Basic and acidic residues" evidence="3">
    <location>
        <begin position="530"/>
        <end position="541"/>
    </location>
</feature>
<dbReference type="PANTHER" id="PTHR13102:SF0">
    <property type="entry name" value="NUCLEOLAR PROTEIN 9"/>
    <property type="match status" value="1"/>
</dbReference>
<name>A0AAV8V287_9RHOD</name>
<dbReference type="GO" id="GO:0000056">
    <property type="term" value="P:ribosomal small subunit export from nucleus"/>
    <property type="evidence" value="ECO:0007669"/>
    <property type="project" value="TreeGrafter"/>
</dbReference>
<dbReference type="Pfam" id="PF22493">
    <property type="entry name" value="PUF_NOP9"/>
    <property type="match status" value="1"/>
</dbReference>
<comment type="caution">
    <text evidence="4">The sequence shown here is derived from an EMBL/GenBank/DDBJ whole genome shotgun (WGS) entry which is preliminary data.</text>
</comment>
<evidence type="ECO:0000313" key="4">
    <source>
        <dbReference type="EMBL" id="KAJ8908959.1"/>
    </source>
</evidence>
<dbReference type="Proteomes" id="UP001157974">
    <property type="component" value="Unassembled WGS sequence"/>
</dbReference>
<dbReference type="Pfam" id="PF00806">
    <property type="entry name" value="PUF"/>
    <property type="match status" value="2"/>
</dbReference>
<evidence type="ECO:0008006" key="6">
    <source>
        <dbReference type="Google" id="ProtNLM"/>
    </source>
</evidence>
<keyword evidence="5" id="KW-1185">Reference proteome</keyword>
<evidence type="ECO:0000256" key="3">
    <source>
        <dbReference type="SAM" id="MobiDB-lite"/>
    </source>
</evidence>
<gene>
    <name evidence="4" type="ORF">NDN08_005659</name>
</gene>
<dbReference type="GO" id="GO:0030688">
    <property type="term" value="C:preribosome, small subunit precursor"/>
    <property type="evidence" value="ECO:0007669"/>
    <property type="project" value="TreeGrafter"/>
</dbReference>
<evidence type="ECO:0000256" key="2">
    <source>
        <dbReference type="PROSITE-ProRule" id="PRU00317"/>
    </source>
</evidence>
<protein>
    <recommendedName>
        <fullName evidence="6">Nucleolar protein 9</fullName>
    </recommendedName>
</protein>
<dbReference type="GO" id="GO:0000480">
    <property type="term" value="P:endonucleolytic cleavage in 5'-ETS of tricistronic rRNA transcript (SSU-rRNA, 5.8S rRNA, LSU-rRNA)"/>
    <property type="evidence" value="ECO:0007669"/>
    <property type="project" value="TreeGrafter"/>
</dbReference>
<dbReference type="Gene3D" id="1.25.10.10">
    <property type="entry name" value="Leucine-rich Repeat Variant"/>
    <property type="match status" value="2"/>
</dbReference>
<organism evidence="4 5">
    <name type="scientific">Rhodosorus marinus</name>
    <dbReference type="NCBI Taxonomy" id="101924"/>
    <lineage>
        <taxon>Eukaryota</taxon>
        <taxon>Rhodophyta</taxon>
        <taxon>Stylonematophyceae</taxon>
        <taxon>Stylonematales</taxon>
        <taxon>Stylonemataceae</taxon>
        <taxon>Rhodosorus</taxon>
    </lineage>
</organism>
<feature type="repeat" description="Pumilio" evidence="2">
    <location>
        <begin position="49"/>
        <end position="88"/>
    </location>
</feature>
<dbReference type="GO" id="GO:0005730">
    <property type="term" value="C:nucleolus"/>
    <property type="evidence" value="ECO:0007669"/>
    <property type="project" value="TreeGrafter"/>
</dbReference>
<dbReference type="InterPro" id="IPR016024">
    <property type="entry name" value="ARM-type_fold"/>
</dbReference>
<dbReference type="EMBL" id="JAMWBK010000001">
    <property type="protein sequence ID" value="KAJ8908959.1"/>
    <property type="molecule type" value="Genomic_DNA"/>
</dbReference>
<feature type="region of interest" description="Disordered" evidence="3">
    <location>
        <begin position="530"/>
        <end position="654"/>
    </location>
</feature>
<dbReference type="InterPro" id="IPR011989">
    <property type="entry name" value="ARM-like"/>
</dbReference>